<dbReference type="GO" id="GO:0016705">
    <property type="term" value="F:oxidoreductase activity, acting on paired donors, with incorporation or reduction of molecular oxygen"/>
    <property type="evidence" value="ECO:0007669"/>
    <property type="project" value="InterPro"/>
</dbReference>
<evidence type="ECO:0000313" key="8">
    <source>
        <dbReference type="EMBL" id="OEL34226.1"/>
    </source>
</evidence>
<dbReference type="GO" id="GO:0005506">
    <property type="term" value="F:iron ion binding"/>
    <property type="evidence" value="ECO:0007669"/>
    <property type="project" value="InterPro"/>
</dbReference>
<evidence type="ECO:0000256" key="2">
    <source>
        <dbReference type="ARBA" id="ARBA00022723"/>
    </source>
</evidence>
<keyword evidence="7" id="KW-0812">Transmembrane</keyword>
<dbReference type="PROSITE" id="PS00086">
    <property type="entry name" value="CYTOCHROME_P450"/>
    <property type="match status" value="1"/>
</dbReference>
<dbReference type="PANTHER" id="PTHR47947">
    <property type="entry name" value="CYTOCHROME P450 82C3-RELATED"/>
    <property type="match status" value="1"/>
</dbReference>
<dbReference type="InterPro" id="IPR002401">
    <property type="entry name" value="Cyt_P450_E_grp-I"/>
</dbReference>
<comment type="similarity">
    <text evidence="6">Belongs to the cytochrome P450 family.</text>
</comment>
<dbReference type="InterPro" id="IPR017972">
    <property type="entry name" value="Cyt_P450_CS"/>
</dbReference>
<organism evidence="8 9">
    <name type="scientific">Dichanthelium oligosanthes</name>
    <dbReference type="NCBI Taxonomy" id="888268"/>
    <lineage>
        <taxon>Eukaryota</taxon>
        <taxon>Viridiplantae</taxon>
        <taxon>Streptophyta</taxon>
        <taxon>Embryophyta</taxon>
        <taxon>Tracheophyta</taxon>
        <taxon>Spermatophyta</taxon>
        <taxon>Magnoliopsida</taxon>
        <taxon>Liliopsida</taxon>
        <taxon>Poales</taxon>
        <taxon>Poaceae</taxon>
        <taxon>PACMAD clade</taxon>
        <taxon>Panicoideae</taxon>
        <taxon>Panicodae</taxon>
        <taxon>Paniceae</taxon>
        <taxon>Dichantheliinae</taxon>
        <taxon>Dichanthelium</taxon>
    </lineage>
</organism>
<dbReference type="InterPro" id="IPR036396">
    <property type="entry name" value="Cyt_P450_sf"/>
</dbReference>
<keyword evidence="2 5" id="KW-0479">Metal-binding</keyword>
<dbReference type="Proteomes" id="UP000095767">
    <property type="component" value="Unassembled WGS sequence"/>
</dbReference>
<dbReference type="PRINTS" id="PR00385">
    <property type="entry name" value="P450"/>
</dbReference>
<dbReference type="PANTHER" id="PTHR47947:SF9">
    <property type="entry name" value="CYTOCHROME P450 CYP81L6"/>
    <property type="match status" value="1"/>
</dbReference>
<gene>
    <name evidence="8" type="ORF">BAE44_0004755</name>
</gene>
<evidence type="ECO:0000256" key="6">
    <source>
        <dbReference type="RuleBase" id="RU000461"/>
    </source>
</evidence>
<keyword evidence="7" id="KW-1133">Transmembrane helix</keyword>
<feature type="binding site" description="axial binding residue" evidence="5">
    <location>
        <position position="468"/>
    </location>
    <ligand>
        <name>heme</name>
        <dbReference type="ChEBI" id="CHEBI:30413"/>
    </ligand>
    <ligandPart>
        <name>Fe</name>
        <dbReference type="ChEBI" id="CHEBI:18248"/>
    </ligandPart>
</feature>
<dbReference type="InterPro" id="IPR001128">
    <property type="entry name" value="Cyt_P450"/>
</dbReference>
<dbReference type="GO" id="GO:0004497">
    <property type="term" value="F:monooxygenase activity"/>
    <property type="evidence" value="ECO:0007669"/>
    <property type="project" value="UniProtKB-KW"/>
</dbReference>
<evidence type="ECO:0000256" key="5">
    <source>
        <dbReference type="PIRSR" id="PIRSR602401-1"/>
    </source>
</evidence>
<evidence type="ECO:0000256" key="1">
    <source>
        <dbReference type="ARBA" id="ARBA00022617"/>
    </source>
</evidence>
<dbReference type="FunFam" id="1.10.630.10:FF:000026">
    <property type="entry name" value="Cytochrome P450 82C4"/>
    <property type="match status" value="1"/>
</dbReference>
<comment type="cofactor">
    <cofactor evidence="5">
        <name>heme</name>
        <dbReference type="ChEBI" id="CHEBI:30413"/>
    </cofactor>
</comment>
<keyword evidence="1 5" id="KW-0349">Heme</keyword>
<dbReference type="Gene3D" id="1.10.630.10">
    <property type="entry name" value="Cytochrome P450"/>
    <property type="match status" value="1"/>
</dbReference>
<dbReference type="AlphaFoldDB" id="A0A1E5W9X0"/>
<dbReference type="Pfam" id="PF00067">
    <property type="entry name" value="p450"/>
    <property type="match status" value="1"/>
</dbReference>
<keyword evidence="7" id="KW-0472">Membrane</keyword>
<evidence type="ECO:0000256" key="3">
    <source>
        <dbReference type="ARBA" id="ARBA00023002"/>
    </source>
</evidence>
<evidence type="ECO:0000256" key="7">
    <source>
        <dbReference type="SAM" id="Phobius"/>
    </source>
</evidence>
<evidence type="ECO:0000313" key="9">
    <source>
        <dbReference type="Proteomes" id="UP000095767"/>
    </source>
</evidence>
<keyword evidence="6" id="KW-0503">Monooxygenase</keyword>
<feature type="transmembrane region" description="Helical" evidence="7">
    <location>
        <begin position="20"/>
        <end position="40"/>
    </location>
</feature>
<proteinExistence type="inferred from homology"/>
<accession>A0A1E5W9X0</accession>
<name>A0A1E5W9X0_9POAL</name>
<dbReference type="EMBL" id="LWDX02016115">
    <property type="protein sequence ID" value="OEL34226.1"/>
    <property type="molecule type" value="Genomic_DNA"/>
</dbReference>
<dbReference type="InterPro" id="IPR050651">
    <property type="entry name" value="Plant_Cytochrome_P450_Monoox"/>
</dbReference>
<reference evidence="8 9" key="1">
    <citation type="submission" date="2016-09" db="EMBL/GenBank/DDBJ databases">
        <title>The draft genome of Dichanthelium oligosanthes: A C3 panicoid grass species.</title>
        <authorList>
            <person name="Studer A.J."/>
            <person name="Schnable J.C."/>
            <person name="Brutnell T.P."/>
        </authorList>
    </citation>
    <scope>NUCLEOTIDE SEQUENCE [LARGE SCALE GENOMIC DNA]</scope>
    <source>
        <strain evidence="9">cv. Kellogg 1175</strain>
        <tissue evidence="8">Leaf</tissue>
    </source>
</reference>
<comment type="caution">
    <text evidence="8">The sequence shown here is derived from an EMBL/GenBank/DDBJ whole genome shotgun (WGS) entry which is preliminary data.</text>
</comment>
<dbReference type="GO" id="GO:0020037">
    <property type="term" value="F:heme binding"/>
    <property type="evidence" value="ECO:0007669"/>
    <property type="project" value="InterPro"/>
</dbReference>
<keyword evidence="3 6" id="KW-0560">Oxidoreductase</keyword>
<protein>
    <submittedName>
        <fullName evidence="8">Isoflavone 2'-hydroxylase</fullName>
    </submittedName>
</protein>
<keyword evidence="9" id="KW-1185">Reference proteome</keyword>
<dbReference type="SUPFAM" id="SSF48264">
    <property type="entry name" value="Cytochrome P450"/>
    <property type="match status" value="1"/>
</dbReference>
<keyword evidence="4 5" id="KW-0408">Iron</keyword>
<sequence length="532" mass="59732">MVSNQTHFLAEPTMTMDTFSTIVVITLLLPPLLALVQMMFRHQRTSHNPTPPEPTPIPLFGHLHVLLTKPLHRTLADLAARHGHVFSLRFGSSRVAVVSSAPVAQLCLGALDITFANRPRLPSMRVLSYGWSTMGHANYGPYWRHVRRTTTTEISSTERVQHFADVQVEQARAMARRLSRVPLAPGGRALVDLKPRLFEMIMNVILDMICMRIMCSRSNDEQDETMLEVSEEARRFMAAAEETIELSSTVWDFLPAPARWLDVGGVSRRLQRLQANRTRFLQRLIKGHKETEKGAGVTRRRMVGVLLELQKEDPEACTDQLIHSLCISALEAGTLSSAYTIEWAMSLLLNHPHVMKKARDELDACVGKPKRLLEATDLPNLPYLRCIILETLRLYPVVPLLVPRESSIDCTVSGFHIPKGTMLLVNTFVINRDPGTWDDPESFLPERFEDGRSEGKMAISFGMGRRRCPAENLGMQVVGLALGVMIQCFNWERVGTELVDMAEGSGLTLPKKVPLEAFCQPRDSMVDLLSEI</sequence>
<dbReference type="PRINTS" id="PR00463">
    <property type="entry name" value="EP450I"/>
</dbReference>
<dbReference type="OrthoDB" id="1055148at2759"/>
<dbReference type="STRING" id="888268.A0A1E5W9X0"/>
<evidence type="ECO:0000256" key="4">
    <source>
        <dbReference type="ARBA" id="ARBA00023004"/>
    </source>
</evidence>